<name>A0A4U0GXJ6_9SPHI</name>
<gene>
    <name evidence="2" type="ORF">FAZ19_16100</name>
</gene>
<dbReference type="OrthoDB" id="840236at2"/>
<dbReference type="Proteomes" id="UP000309872">
    <property type="component" value="Unassembled WGS sequence"/>
</dbReference>
<dbReference type="SUPFAM" id="SSF46894">
    <property type="entry name" value="C-terminal effector domain of the bipartite response regulators"/>
    <property type="match status" value="1"/>
</dbReference>
<dbReference type="SMART" id="SM00421">
    <property type="entry name" value="HTH_LUXR"/>
    <property type="match status" value="1"/>
</dbReference>
<organism evidence="2 3">
    <name type="scientific">Sphingobacterium alkalisoli</name>
    <dbReference type="NCBI Taxonomy" id="1874115"/>
    <lineage>
        <taxon>Bacteria</taxon>
        <taxon>Pseudomonadati</taxon>
        <taxon>Bacteroidota</taxon>
        <taxon>Sphingobacteriia</taxon>
        <taxon>Sphingobacteriales</taxon>
        <taxon>Sphingobacteriaceae</taxon>
        <taxon>Sphingobacterium</taxon>
    </lineage>
</organism>
<dbReference type="EMBL" id="SUKA01000005">
    <property type="protein sequence ID" value="TJY63788.1"/>
    <property type="molecule type" value="Genomic_DNA"/>
</dbReference>
<dbReference type="InterPro" id="IPR000792">
    <property type="entry name" value="Tscrpt_reg_LuxR_C"/>
</dbReference>
<dbReference type="PROSITE" id="PS00622">
    <property type="entry name" value="HTH_LUXR_1"/>
    <property type="match status" value="1"/>
</dbReference>
<evidence type="ECO:0000259" key="1">
    <source>
        <dbReference type="PROSITE" id="PS50043"/>
    </source>
</evidence>
<dbReference type="InterPro" id="IPR016032">
    <property type="entry name" value="Sig_transdc_resp-reg_C-effctor"/>
</dbReference>
<dbReference type="AlphaFoldDB" id="A0A4U0GXJ6"/>
<evidence type="ECO:0000313" key="2">
    <source>
        <dbReference type="EMBL" id="TJY63788.1"/>
    </source>
</evidence>
<proteinExistence type="predicted"/>
<comment type="caution">
    <text evidence="2">The sequence shown here is derived from an EMBL/GenBank/DDBJ whole genome shotgun (WGS) entry which is preliminary data.</text>
</comment>
<dbReference type="GO" id="GO:0003677">
    <property type="term" value="F:DNA binding"/>
    <property type="evidence" value="ECO:0007669"/>
    <property type="project" value="InterPro"/>
</dbReference>
<dbReference type="PROSITE" id="PS50043">
    <property type="entry name" value="HTH_LUXR_2"/>
    <property type="match status" value="1"/>
</dbReference>
<sequence>MERNGFINTTKKPFAGMIDKGADFFKDGGKLYVSHDRRIEEWPEFPEYVMNLVREDMLKYPEAIKSLGQWENLLPEEFEYRYIACRFGGLDDEPDIDVNGVVHPSEYVPCRLRGECRFEGKLCRAIQVGDEYISKREMDVLRLIDLDNKIIADKLCISTETVNSHIINIRAKLKGIDSKPQLAVWASKKGII</sequence>
<dbReference type="Gene3D" id="1.10.10.10">
    <property type="entry name" value="Winged helix-like DNA-binding domain superfamily/Winged helix DNA-binding domain"/>
    <property type="match status" value="1"/>
</dbReference>
<accession>A0A4U0GXJ6</accession>
<feature type="domain" description="HTH luxR-type" evidence="1">
    <location>
        <begin position="126"/>
        <end position="190"/>
    </location>
</feature>
<evidence type="ECO:0000313" key="3">
    <source>
        <dbReference type="Proteomes" id="UP000309872"/>
    </source>
</evidence>
<keyword evidence="3" id="KW-1185">Reference proteome</keyword>
<dbReference type="RefSeq" id="WP_136821780.1">
    <property type="nucleotide sequence ID" value="NZ_BMJX01000005.1"/>
</dbReference>
<dbReference type="InterPro" id="IPR036388">
    <property type="entry name" value="WH-like_DNA-bd_sf"/>
</dbReference>
<protein>
    <recommendedName>
        <fullName evidence="1">HTH luxR-type domain-containing protein</fullName>
    </recommendedName>
</protein>
<dbReference type="Pfam" id="PF00196">
    <property type="entry name" value="GerE"/>
    <property type="match status" value="1"/>
</dbReference>
<reference evidence="2 3" key="1">
    <citation type="submission" date="2019-04" db="EMBL/GenBank/DDBJ databases">
        <title>Sphingobacterium olei sp. nov., isolated from oil-contaminated soil.</title>
        <authorList>
            <person name="Liu B."/>
        </authorList>
    </citation>
    <scope>NUCLEOTIDE SEQUENCE [LARGE SCALE GENOMIC DNA]</scope>
    <source>
        <strain evidence="2 3">Y3L14</strain>
    </source>
</reference>
<dbReference type="GO" id="GO:0006355">
    <property type="term" value="P:regulation of DNA-templated transcription"/>
    <property type="evidence" value="ECO:0007669"/>
    <property type="project" value="InterPro"/>
</dbReference>
<dbReference type="CDD" id="cd06170">
    <property type="entry name" value="LuxR_C_like"/>
    <property type="match status" value="1"/>
</dbReference>